<comment type="caution">
    <text evidence="5">The sequence shown here is derived from an EMBL/GenBank/DDBJ whole genome shotgun (WGS) entry which is preliminary data.</text>
</comment>
<dbReference type="Pfam" id="PF01872">
    <property type="entry name" value="RibD_C"/>
    <property type="match status" value="1"/>
</dbReference>
<dbReference type="InterPro" id="IPR024072">
    <property type="entry name" value="DHFR-like_dom_sf"/>
</dbReference>
<dbReference type="NCBIfam" id="NF010663">
    <property type="entry name" value="PRK14059.1-1"/>
    <property type="match status" value="1"/>
</dbReference>
<dbReference type="SUPFAM" id="SSF53597">
    <property type="entry name" value="Dihydrofolate reductase-like"/>
    <property type="match status" value="1"/>
</dbReference>
<feature type="domain" description="Bacterial bifunctional deaminase-reductase C-terminal" evidence="4">
    <location>
        <begin position="30"/>
        <end position="209"/>
    </location>
</feature>
<keyword evidence="2" id="KW-0521">NADP</keyword>
<sequence length="250" mass="27213">MTVHRWRSLFPIDAQGRTLHDFYADAPEGVRVNMVSSLDGAAAFDGRVRPISNTADHQLLRSLRAYCDVLLVGAGTIRAERYGPVTLDAELRRYRRDACGQVSLPPVAVVTHSGDLPWKSALFTADGPRPIVVTSAQVAATFGPDVRSRVEIMVAGDDYVDPVAMIAGLRDRGLMRVLCEGGPALLSTLVAHDLVDDMCFTLSPKLAGPQPVSGPIAAPPLEVPQALQLRHVLLEAEYLYMRYQRPRSAC</sequence>
<accession>A0A652YVY6</accession>
<protein>
    <submittedName>
        <fullName evidence="5">Riboflavin biosynthesis pyrimidine reductase</fullName>
    </submittedName>
</protein>
<dbReference type="GO" id="GO:0009231">
    <property type="term" value="P:riboflavin biosynthetic process"/>
    <property type="evidence" value="ECO:0007669"/>
    <property type="project" value="InterPro"/>
</dbReference>
<dbReference type="PANTHER" id="PTHR38011">
    <property type="entry name" value="DIHYDROFOLATE REDUCTASE FAMILY PROTEIN (AFU_ORTHOLOGUE AFUA_8G06820)"/>
    <property type="match status" value="1"/>
</dbReference>
<comment type="pathway">
    <text evidence="1">Cofactor biosynthesis; riboflavin biosynthesis.</text>
</comment>
<evidence type="ECO:0000256" key="2">
    <source>
        <dbReference type="ARBA" id="ARBA00022857"/>
    </source>
</evidence>
<proteinExistence type="predicted"/>
<reference evidence="5" key="1">
    <citation type="submission" date="2019-07" db="EMBL/GenBank/DDBJ databases">
        <title>Genomic Encyclopedia of Type Strains, Phase IV (KMG-IV): sequencing the most valuable type-strain genomes for metagenomic binning, comparative biology and taxonomic classification.</title>
        <authorList>
            <person name="Goeker M."/>
        </authorList>
    </citation>
    <scope>NUCLEOTIDE SEQUENCE</scope>
    <source>
        <strain evidence="5">DSM 44596</strain>
    </source>
</reference>
<dbReference type="InterPro" id="IPR002734">
    <property type="entry name" value="RibDG_C"/>
</dbReference>
<dbReference type="InterPro" id="IPR050765">
    <property type="entry name" value="Riboflavin_Biosynth_HTPR"/>
</dbReference>
<evidence type="ECO:0000259" key="4">
    <source>
        <dbReference type="Pfam" id="PF01872"/>
    </source>
</evidence>
<dbReference type="PANTHER" id="PTHR38011:SF7">
    <property type="entry name" value="2,5-DIAMINO-6-RIBOSYLAMINO-4(3H)-PYRIMIDINONE 5'-PHOSPHATE REDUCTASE"/>
    <property type="match status" value="1"/>
</dbReference>
<organism evidence="5">
    <name type="scientific">Nocardia globerula</name>
    <dbReference type="NCBI Taxonomy" id="1818"/>
    <lineage>
        <taxon>Bacteria</taxon>
        <taxon>Bacillati</taxon>
        <taxon>Actinomycetota</taxon>
        <taxon>Actinomycetes</taxon>
        <taxon>Mycobacteriales</taxon>
        <taxon>Nocardiaceae</taxon>
        <taxon>Nocardia</taxon>
    </lineage>
</organism>
<dbReference type="EMBL" id="VNIQ01000001">
    <property type="protein sequence ID" value="TYQ07640.1"/>
    <property type="molecule type" value="Genomic_DNA"/>
</dbReference>
<gene>
    <name evidence="5" type="ORF">FNL38_1014</name>
</gene>
<evidence type="ECO:0000256" key="1">
    <source>
        <dbReference type="ARBA" id="ARBA00005104"/>
    </source>
</evidence>
<keyword evidence="3" id="KW-0560">Oxidoreductase</keyword>
<evidence type="ECO:0000313" key="5">
    <source>
        <dbReference type="EMBL" id="TYQ07640.1"/>
    </source>
</evidence>
<evidence type="ECO:0000256" key="3">
    <source>
        <dbReference type="ARBA" id="ARBA00023002"/>
    </source>
</evidence>
<name>A0A652YVY6_NOCGL</name>
<dbReference type="Gene3D" id="3.40.430.10">
    <property type="entry name" value="Dihydrofolate Reductase, subunit A"/>
    <property type="match status" value="1"/>
</dbReference>
<dbReference type="GO" id="GO:0008703">
    <property type="term" value="F:5-amino-6-(5-phosphoribosylamino)uracil reductase activity"/>
    <property type="evidence" value="ECO:0007669"/>
    <property type="project" value="InterPro"/>
</dbReference>
<dbReference type="AlphaFoldDB" id="A0A652YVY6"/>